<feature type="compositionally biased region" description="Low complexity" evidence="1">
    <location>
        <begin position="418"/>
        <end position="452"/>
    </location>
</feature>
<dbReference type="EMBL" id="MCGT01000002">
    <property type="protein sequence ID" value="ORX62083.1"/>
    <property type="molecule type" value="Genomic_DNA"/>
</dbReference>
<dbReference type="AlphaFoldDB" id="A0A1X2GVN4"/>
<name>A0A1X2GVN4_9FUNG</name>
<gene>
    <name evidence="2" type="ORF">DM01DRAFT_1298632</name>
</gene>
<evidence type="ECO:0000313" key="2">
    <source>
        <dbReference type="EMBL" id="ORX62083.1"/>
    </source>
</evidence>
<dbReference type="Proteomes" id="UP000242146">
    <property type="component" value="Unassembled WGS sequence"/>
</dbReference>
<accession>A0A1X2GVN4</accession>
<reference evidence="2 3" key="1">
    <citation type="submission" date="2016-07" db="EMBL/GenBank/DDBJ databases">
        <title>Pervasive Adenine N6-methylation of Active Genes in Fungi.</title>
        <authorList>
            <consortium name="DOE Joint Genome Institute"/>
            <person name="Mondo S.J."/>
            <person name="Dannebaum R.O."/>
            <person name="Kuo R.C."/>
            <person name="Labutti K."/>
            <person name="Haridas S."/>
            <person name="Kuo A."/>
            <person name="Salamov A."/>
            <person name="Ahrendt S.R."/>
            <person name="Lipzen A."/>
            <person name="Sullivan W."/>
            <person name="Andreopoulos W.B."/>
            <person name="Clum A."/>
            <person name="Lindquist E."/>
            <person name="Daum C."/>
            <person name="Ramamoorthy G.K."/>
            <person name="Gryganskyi A."/>
            <person name="Culley D."/>
            <person name="Magnuson J.K."/>
            <person name="James T.Y."/>
            <person name="O'Malley M.A."/>
            <person name="Stajich J.E."/>
            <person name="Spatafora J.W."/>
            <person name="Visel A."/>
            <person name="Grigoriev I.V."/>
        </authorList>
    </citation>
    <scope>NUCLEOTIDE SEQUENCE [LARGE SCALE GENOMIC DNA]</scope>
    <source>
        <strain evidence="2 3">NRRL 3301</strain>
    </source>
</reference>
<feature type="compositionally biased region" description="Pro residues" evidence="1">
    <location>
        <begin position="465"/>
        <end position="483"/>
    </location>
</feature>
<proteinExistence type="predicted"/>
<comment type="caution">
    <text evidence="2">The sequence shown here is derived from an EMBL/GenBank/DDBJ whole genome shotgun (WGS) entry which is preliminary data.</text>
</comment>
<protein>
    <submittedName>
        <fullName evidence="2">Uncharacterized protein</fullName>
    </submittedName>
</protein>
<sequence length="483" mass="53427">MSDEEYAKEDNPVADSLRKRAYKEYQFINEAIGDKIQEELNSKKKQKSSNVKAAVVINERDRLMIPGLSSSVGFLIKSEGLKNLPDIKKSIQSLLIAMLGLNSILDLSLSVGTGQSMLFDAQQWDHLISMFTPPQLDQPKPTSPATVLELPKSKKSSKKKTALAVKDAVTSISSLARKDVKNAIRKTKRIFVSRLSAKDDFTMLTYLLMLTIFEYDKYLFDEHVAKSEQDYLVKVWAPIFEALFRGSGIRLKWGDNGFDIMSLKPDLLMIKDDMTQNHNIEHAMAAAEASKEGPSKTKYFFDHGKLLVEAKAFIDLGLSDGFYAPATVAQISGLEIFILKLVLARPGLYVATKSSYLRLPRLVAELDMVVDICNTLWTWKEDIVKRRDDFEAHLVNDRYNRNISAARYTSVNPPTSPSTPASSSTSSAAASASTSPISISPTSRSPSLVSPPAMTPTAEWCSPTWNPPQPTGTTIPLPPATLA</sequence>
<dbReference type="OrthoDB" id="2287651at2759"/>
<keyword evidence="3" id="KW-1185">Reference proteome</keyword>
<organism evidence="2 3">
    <name type="scientific">Hesseltinella vesiculosa</name>
    <dbReference type="NCBI Taxonomy" id="101127"/>
    <lineage>
        <taxon>Eukaryota</taxon>
        <taxon>Fungi</taxon>
        <taxon>Fungi incertae sedis</taxon>
        <taxon>Mucoromycota</taxon>
        <taxon>Mucoromycotina</taxon>
        <taxon>Mucoromycetes</taxon>
        <taxon>Mucorales</taxon>
        <taxon>Cunninghamellaceae</taxon>
        <taxon>Hesseltinella</taxon>
    </lineage>
</organism>
<feature type="region of interest" description="Disordered" evidence="1">
    <location>
        <begin position="408"/>
        <end position="483"/>
    </location>
</feature>
<evidence type="ECO:0000313" key="3">
    <source>
        <dbReference type="Proteomes" id="UP000242146"/>
    </source>
</evidence>
<evidence type="ECO:0000256" key="1">
    <source>
        <dbReference type="SAM" id="MobiDB-lite"/>
    </source>
</evidence>